<feature type="transmembrane region" description="Helical" evidence="1">
    <location>
        <begin position="62"/>
        <end position="79"/>
    </location>
</feature>
<organism evidence="2 3">
    <name type="scientific">Abditibacterium utsteinense</name>
    <dbReference type="NCBI Taxonomy" id="1960156"/>
    <lineage>
        <taxon>Bacteria</taxon>
        <taxon>Pseudomonadati</taxon>
        <taxon>Abditibacteriota</taxon>
        <taxon>Abditibacteriia</taxon>
        <taxon>Abditibacteriales</taxon>
        <taxon>Abditibacteriaceae</taxon>
        <taxon>Abditibacterium</taxon>
    </lineage>
</organism>
<sequence>MRYLRLYRAFLVNCLSRTMEFRAQFFAGILGYGIWTAISLVFIGAVFGNVGAVRGWNKDQMWVLYGTFVVLESLCYGVLGPNMWRFSGQVRDGSLDLALTKPVNVQFFVSARYLDLNGCLNSLVGLALMIVGFSKLGRFPSVLEWMIWLVLLGCGFVMAYAIWFCCVTISIWAVKLEGIAVVFDPMMQMARFPVQIYPARALTFLTIGLPVAFLTTFPTQALLGQTNFSIVVAALALSATFLWISSRFFRFALRFYGSASS</sequence>
<dbReference type="EMBL" id="NIGF01000005">
    <property type="protein sequence ID" value="PQV64385.1"/>
    <property type="molecule type" value="Genomic_DNA"/>
</dbReference>
<evidence type="ECO:0000256" key="1">
    <source>
        <dbReference type="SAM" id="Phobius"/>
    </source>
</evidence>
<comment type="caution">
    <text evidence="2">The sequence shown here is derived from an EMBL/GenBank/DDBJ whole genome shotgun (WGS) entry which is preliminary data.</text>
</comment>
<reference evidence="2 3" key="1">
    <citation type="journal article" date="2018" name="Syst. Appl. Microbiol.">
        <title>Abditibacterium utsteinense sp. nov., the first cultivated member of candidate phylum FBP, isolated from ice-free Antarctic soil samples.</title>
        <authorList>
            <person name="Tahon G."/>
            <person name="Tytgat B."/>
            <person name="Lebbe L."/>
            <person name="Carlier A."/>
            <person name="Willems A."/>
        </authorList>
    </citation>
    <scope>NUCLEOTIDE SEQUENCE [LARGE SCALE GENOMIC DNA]</scope>
    <source>
        <strain evidence="2 3">LMG 29911</strain>
    </source>
</reference>
<dbReference type="PANTHER" id="PTHR36833:SF2">
    <property type="entry name" value="SLR0610 PROTEIN"/>
    <property type="match status" value="1"/>
</dbReference>
<accession>A0A2S8SUA9</accession>
<feature type="transmembrane region" description="Helical" evidence="1">
    <location>
        <begin position="25"/>
        <end position="50"/>
    </location>
</feature>
<gene>
    <name evidence="2" type="ORF">B1R32_10566</name>
</gene>
<name>A0A2S8SUA9_9BACT</name>
<dbReference type="Pfam" id="PF06182">
    <property type="entry name" value="ABC2_membrane_6"/>
    <property type="match status" value="1"/>
</dbReference>
<keyword evidence="1" id="KW-0472">Membrane</keyword>
<feature type="transmembrane region" description="Helical" evidence="1">
    <location>
        <begin position="226"/>
        <end position="244"/>
    </location>
</feature>
<feature type="transmembrane region" description="Helical" evidence="1">
    <location>
        <begin position="194"/>
        <end position="214"/>
    </location>
</feature>
<proteinExistence type="predicted"/>
<dbReference type="Proteomes" id="UP000237684">
    <property type="component" value="Unassembled WGS sequence"/>
</dbReference>
<feature type="transmembrane region" description="Helical" evidence="1">
    <location>
        <begin position="114"/>
        <end position="133"/>
    </location>
</feature>
<keyword evidence="1" id="KW-0812">Transmembrane</keyword>
<keyword evidence="1" id="KW-1133">Transmembrane helix</keyword>
<evidence type="ECO:0000313" key="3">
    <source>
        <dbReference type="Proteomes" id="UP000237684"/>
    </source>
</evidence>
<dbReference type="RefSeq" id="WP_123580467.1">
    <property type="nucleotide sequence ID" value="NZ_NIGF01000005.1"/>
</dbReference>
<protein>
    <submittedName>
        <fullName evidence="2">ABC-2 type transport system permease protein</fullName>
    </submittedName>
</protein>
<keyword evidence="3" id="KW-1185">Reference proteome</keyword>
<dbReference type="InterPro" id="IPR010390">
    <property type="entry name" value="ABC-2_transporter-like"/>
</dbReference>
<dbReference type="OrthoDB" id="9800610at2"/>
<feature type="transmembrane region" description="Helical" evidence="1">
    <location>
        <begin position="145"/>
        <end position="174"/>
    </location>
</feature>
<evidence type="ECO:0000313" key="2">
    <source>
        <dbReference type="EMBL" id="PQV64385.1"/>
    </source>
</evidence>
<dbReference type="AlphaFoldDB" id="A0A2S8SUA9"/>
<dbReference type="PANTHER" id="PTHR36833">
    <property type="entry name" value="SLR0610 PROTEIN-RELATED"/>
    <property type="match status" value="1"/>
</dbReference>
<dbReference type="InParanoid" id="A0A2S8SUA9"/>